<comment type="caution">
    <text evidence="1">The sequence shown here is derived from an EMBL/GenBank/DDBJ whole genome shotgun (WGS) entry which is preliminary data.</text>
</comment>
<gene>
    <name evidence="1" type="ORF">Air01nite_53680</name>
</gene>
<evidence type="ECO:0000313" key="2">
    <source>
        <dbReference type="Proteomes" id="UP000624325"/>
    </source>
</evidence>
<accession>A0ABQ4C911</accession>
<sequence length="107" mass="11258">MVVRGAVGFGGSRAVQADRPEGGWAVATAVVGAGPEGWCLVGVLYEKTSPYRLHPTAGPADDHGRKGVELHCWADRSMTGEPCWVERGRVGCPWQAPGDRMAVEAAA</sequence>
<proteinExistence type="predicted"/>
<organism evidence="1 2">
    <name type="scientific">Asanoa iriomotensis</name>
    <dbReference type="NCBI Taxonomy" id="234613"/>
    <lineage>
        <taxon>Bacteria</taxon>
        <taxon>Bacillati</taxon>
        <taxon>Actinomycetota</taxon>
        <taxon>Actinomycetes</taxon>
        <taxon>Micromonosporales</taxon>
        <taxon>Micromonosporaceae</taxon>
        <taxon>Asanoa</taxon>
    </lineage>
</organism>
<dbReference type="Proteomes" id="UP000624325">
    <property type="component" value="Unassembled WGS sequence"/>
</dbReference>
<name>A0ABQ4C911_9ACTN</name>
<keyword evidence="2" id="KW-1185">Reference proteome</keyword>
<reference evidence="1 2" key="1">
    <citation type="submission" date="2021-01" db="EMBL/GenBank/DDBJ databases">
        <title>Whole genome shotgun sequence of Asanoa iriomotensis NBRC 100142.</title>
        <authorList>
            <person name="Komaki H."/>
            <person name="Tamura T."/>
        </authorList>
    </citation>
    <scope>NUCLEOTIDE SEQUENCE [LARGE SCALE GENOMIC DNA]</scope>
    <source>
        <strain evidence="1 2">NBRC 100142</strain>
    </source>
</reference>
<dbReference type="EMBL" id="BONC01000044">
    <property type="protein sequence ID" value="GIF59273.1"/>
    <property type="molecule type" value="Genomic_DNA"/>
</dbReference>
<protein>
    <submittedName>
        <fullName evidence="1">Uncharacterized protein</fullName>
    </submittedName>
</protein>
<evidence type="ECO:0000313" key="1">
    <source>
        <dbReference type="EMBL" id="GIF59273.1"/>
    </source>
</evidence>